<evidence type="ECO:0000256" key="2">
    <source>
        <dbReference type="SAM" id="SignalP"/>
    </source>
</evidence>
<dbReference type="PANTHER" id="PTHR31005:SF8">
    <property type="entry name" value="DUF4139 DOMAIN-CONTAINING PROTEIN"/>
    <property type="match status" value="1"/>
</dbReference>
<feature type="chain" id="PRO_5045593231" evidence="2">
    <location>
        <begin position="20"/>
        <end position="624"/>
    </location>
</feature>
<accession>A0ABQ3IB86</accession>
<organism evidence="5 6">
    <name type="scientific">Roseivirga thermotolerans</name>
    <dbReference type="NCBI Taxonomy" id="1758176"/>
    <lineage>
        <taxon>Bacteria</taxon>
        <taxon>Pseudomonadati</taxon>
        <taxon>Bacteroidota</taxon>
        <taxon>Cytophagia</taxon>
        <taxon>Cytophagales</taxon>
        <taxon>Roseivirgaceae</taxon>
        <taxon>Roseivirga</taxon>
    </lineage>
</organism>
<dbReference type="Pfam" id="PF13715">
    <property type="entry name" value="CarbopepD_reg_2"/>
    <property type="match status" value="1"/>
</dbReference>
<keyword evidence="2" id="KW-0732">Signal</keyword>
<reference evidence="6" key="1">
    <citation type="journal article" date="2019" name="Int. J. Syst. Evol. Microbiol.">
        <title>The Global Catalogue of Microorganisms (GCM) 10K type strain sequencing project: providing services to taxonomists for standard genome sequencing and annotation.</title>
        <authorList>
            <consortium name="The Broad Institute Genomics Platform"/>
            <consortium name="The Broad Institute Genome Sequencing Center for Infectious Disease"/>
            <person name="Wu L."/>
            <person name="Ma J."/>
        </authorList>
    </citation>
    <scope>NUCLEOTIDE SEQUENCE [LARGE SCALE GENOMIC DNA]</scope>
    <source>
        <strain evidence="6">CGMCC 1.15111</strain>
    </source>
</reference>
<keyword evidence="1" id="KW-0175">Coiled coil</keyword>
<dbReference type="Proteomes" id="UP000658258">
    <property type="component" value="Unassembled WGS sequence"/>
</dbReference>
<feature type="signal peptide" evidence="2">
    <location>
        <begin position="1"/>
        <end position="19"/>
    </location>
</feature>
<dbReference type="PANTHER" id="PTHR31005">
    <property type="entry name" value="DUF4139 DOMAIN-CONTAINING PROTEIN"/>
    <property type="match status" value="1"/>
</dbReference>
<feature type="domain" description="DUF4140" evidence="4">
    <location>
        <begin position="30"/>
        <end position="128"/>
    </location>
</feature>
<dbReference type="InterPro" id="IPR037291">
    <property type="entry name" value="DUF4139"/>
</dbReference>
<dbReference type="Pfam" id="PF13600">
    <property type="entry name" value="DUF4140"/>
    <property type="match status" value="1"/>
</dbReference>
<dbReference type="InterPro" id="IPR025554">
    <property type="entry name" value="DUF4140"/>
</dbReference>
<feature type="domain" description="DUF4139" evidence="3">
    <location>
        <begin position="210"/>
        <end position="615"/>
    </location>
</feature>
<gene>
    <name evidence="5" type="ORF">GCM10011340_23890</name>
</gene>
<evidence type="ECO:0000259" key="3">
    <source>
        <dbReference type="Pfam" id="PF13598"/>
    </source>
</evidence>
<dbReference type="Gene3D" id="2.60.40.1120">
    <property type="entry name" value="Carboxypeptidase-like, regulatory domain"/>
    <property type="match status" value="1"/>
</dbReference>
<protein>
    <submittedName>
        <fullName evidence="5">Membrane protein</fullName>
    </submittedName>
</protein>
<evidence type="ECO:0000313" key="6">
    <source>
        <dbReference type="Proteomes" id="UP000658258"/>
    </source>
</evidence>
<dbReference type="SUPFAM" id="SSF49464">
    <property type="entry name" value="Carboxypeptidase regulatory domain-like"/>
    <property type="match status" value="1"/>
</dbReference>
<dbReference type="EMBL" id="BNAG01000003">
    <property type="protein sequence ID" value="GHE67573.1"/>
    <property type="molecule type" value="Genomic_DNA"/>
</dbReference>
<dbReference type="InterPro" id="IPR011935">
    <property type="entry name" value="CHP02231"/>
</dbReference>
<dbReference type="PROSITE" id="PS51257">
    <property type="entry name" value="PROKAR_LIPOPROTEIN"/>
    <property type="match status" value="1"/>
</dbReference>
<keyword evidence="6" id="KW-1185">Reference proteome</keyword>
<dbReference type="Pfam" id="PF13598">
    <property type="entry name" value="DUF4139"/>
    <property type="match status" value="1"/>
</dbReference>
<dbReference type="InterPro" id="IPR008969">
    <property type="entry name" value="CarboxyPept-like_regulatory"/>
</dbReference>
<evidence type="ECO:0000313" key="5">
    <source>
        <dbReference type="EMBL" id="GHE67573.1"/>
    </source>
</evidence>
<name>A0ABQ3IB86_9BACT</name>
<proteinExistence type="predicted"/>
<comment type="caution">
    <text evidence="5">The sequence shown here is derived from an EMBL/GenBank/DDBJ whole genome shotgun (WGS) entry which is preliminary data.</text>
</comment>
<dbReference type="RefSeq" id="WP_189630486.1">
    <property type="nucleotide sequence ID" value="NZ_BNAG01000003.1"/>
</dbReference>
<evidence type="ECO:0000259" key="4">
    <source>
        <dbReference type="Pfam" id="PF13600"/>
    </source>
</evidence>
<sequence>MRHIAFLTLMGLLACSVQAQTQITSTIESVKVFTQGAEIYRKAQVNLVKGTQKIELTQLSGQLDPSTIQISAEGITILSVRHEMDFLDKKTPEAIENLWKKRHRLSDSIEVLNMQLAILKNEAEILNKNTKVIGSQGISGRDYQSAIEYFSTKLKTNAQHIFSTQKAIENLTGEVESITNQIAANSGTKERPTSKILLTIKSEKAQKTWLSISYSTLEAGWIPSYDIRAKSVNSPLQITYKAKVFQNSGVDWKNVKLTLSSGDIASTGTAPQLFPYYIGGQNHVPSGLANGDITGQVFDASDGLPLPQALVMVKGTTIGTTTDSNGFFSLQVPNGSSTLIVRLLGFTTREVQISDSPIKILLDPEELSLNEVVVTGYAAEQKQMKTGASAALQGNVAGIRVRGASSLTKKSDPIPINVINYETTFAYDIELPYDIPTSGIPETVEIQTKEIDAEYLYSTSPKIRANAYLVAQVANWQDLKLLDGESNLYFENSFVGKSIIDTNLGSDTLSLSLGKDEGIIVNRQRLKQFEKHKLFGNRKREERKYLITVVNTKQSIVSISIYDQIPLSALSSVKVRITNLTDGIYNEKTGLVSWKITLQPGEKREIEFAYEIDCPSHIKLSTDL</sequence>
<evidence type="ECO:0000256" key="1">
    <source>
        <dbReference type="SAM" id="Coils"/>
    </source>
</evidence>
<feature type="coiled-coil region" evidence="1">
    <location>
        <begin position="102"/>
        <end position="129"/>
    </location>
</feature>
<dbReference type="NCBIfam" id="TIGR02231">
    <property type="entry name" value="mucoidy inhibitor MuiA family protein"/>
    <property type="match status" value="2"/>
</dbReference>